<evidence type="ECO:0000313" key="2">
    <source>
        <dbReference type="EMBL" id="VEN64629.1"/>
    </source>
</evidence>
<sequence length="157" mass="17544">MDELIEDRVILETEITLKTGPAITMKIHEESRPGSIMDMICSDDESKNDELYDPTRRTPRKVRFGGESVKMRTPETDSNPGSQEEASELRITVTDAVSIETRKSLIPVRITSLPNSPRKSFLPMAKRPRLHKSAPDLRSGKSKIPVIKKSSTLGKKG</sequence>
<dbReference type="OrthoDB" id="63891at2759"/>
<dbReference type="EMBL" id="CAACVG010015627">
    <property type="protein sequence ID" value="VEN64629.1"/>
    <property type="molecule type" value="Genomic_DNA"/>
</dbReference>
<evidence type="ECO:0000256" key="1">
    <source>
        <dbReference type="SAM" id="MobiDB-lite"/>
    </source>
</evidence>
<name>A0A653DWP2_CALMS</name>
<proteinExistence type="predicted"/>
<feature type="region of interest" description="Disordered" evidence="1">
    <location>
        <begin position="112"/>
        <end position="157"/>
    </location>
</feature>
<organism evidence="2 3">
    <name type="scientific">Callosobruchus maculatus</name>
    <name type="common">Southern cowpea weevil</name>
    <name type="synonym">Pulse bruchid</name>
    <dbReference type="NCBI Taxonomy" id="64391"/>
    <lineage>
        <taxon>Eukaryota</taxon>
        <taxon>Metazoa</taxon>
        <taxon>Ecdysozoa</taxon>
        <taxon>Arthropoda</taxon>
        <taxon>Hexapoda</taxon>
        <taxon>Insecta</taxon>
        <taxon>Pterygota</taxon>
        <taxon>Neoptera</taxon>
        <taxon>Endopterygota</taxon>
        <taxon>Coleoptera</taxon>
        <taxon>Polyphaga</taxon>
        <taxon>Cucujiformia</taxon>
        <taxon>Chrysomeloidea</taxon>
        <taxon>Chrysomelidae</taxon>
        <taxon>Bruchinae</taxon>
        <taxon>Bruchini</taxon>
        <taxon>Callosobruchus</taxon>
    </lineage>
</organism>
<keyword evidence="3" id="KW-1185">Reference proteome</keyword>
<dbReference type="Proteomes" id="UP000410492">
    <property type="component" value="Unassembled WGS sequence"/>
</dbReference>
<gene>
    <name evidence="2" type="ORF">CALMAC_LOCUS21113</name>
</gene>
<accession>A0A653DWP2</accession>
<feature type="region of interest" description="Disordered" evidence="1">
    <location>
        <begin position="45"/>
        <end position="89"/>
    </location>
</feature>
<reference evidence="2 3" key="1">
    <citation type="submission" date="2019-01" db="EMBL/GenBank/DDBJ databases">
        <authorList>
            <person name="Sayadi A."/>
        </authorList>
    </citation>
    <scope>NUCLEOTIDE SEQUENCE [LARGE SCALE GENOMIC DNA]</scope>
</reference>
<evidence type="ECO:0000313" key="3">
    <source>
        <dbReference type="Proteomes" id="UP000410492"/>
    </source>
</evidence>
<feature type="compositionally biased region" description="Basic and acidic residues" evidence="1">
    <location>
        <begin position="45"/>
        <end position="56"/>
    </location>
</feature>
<dbReference type="AlphaFoldDB" id="A0A653DWP2"/>
<protein>
    <submittedName>
        <fullName evidence="2">Uncharacterized protein</fullName>
    </submittedName>
</protein>
<feature type="non-terminal residue" evidence="2">
    <location>
        <position position="157"/>
    </location>
</feature>